<dbReference type="InterPro" id="IPR041228">
    <property type="entry name" value="Dynein_C"/>
</dbReference>
<dbReference type="Pfam" id="PF12780">
    <property type="entry name" value="AAA_8"/>
    <property type="match status" value="1"/>
</dbReference>
<dbReference type="GO" id="GO:0005874">
    <property type="term" value="C:microtubule"/>
    <property type="evidence" value="ECO:0007669"/>
    <property type="project" value="UniProtKB-KW"/>
</dbReference>
<dbReference type="GO" id="GO:0008569">
    <property type="term" value="F:minus-end-directed microtubule motor activity"/>
    <property type="evidence" value="ECO:0007669"/>
    <property type="project" value="InterPro"/>
</dbReference>
<dbReference type="Gene3D" id="1.20.920.30">
    <property type="match status" value="1"/>
</dbReference>
<dbReference type="InterPro" id="IPR013602">
    <property type="entry name" value="Dynein_heavy_linker"/>
</dbReference>
<dbReference type="Pfam" id="PF12775">
    <property type="entry name" value="AAA_7"/>
    <property type="match status" value="1"/>
</dbReference>
<keyword evidence="6" id="KW-0547">Nucleotide-binding</keyword>
<keyword evidence="5" id="KW-0677">Repeat</keyword>
<evidence type="ECO:0000313" key="17">
    <source>
        <dbReference type="EMBL" id="KAA0171515.1"/>
    </source>
</evidence>
<dbReference type="SUPFAM" id="SSF52540">
    <property type="entry name" value="P-loop containing nucleoside triphosphate hydrolases"/>
    <property type="match status" value="4"/>
</dbReference>
<dbReference type="PANTHER" id="PTHR22878">
    <property type="entry name" value="DYNEIN HEAVY CHAIN 6, AXONEMAL-LIKE-RELATED"/>
    <property type="match status" value="1"/>
</dbReference>
<dbReference type="Pfam" id="PF18198">
    <property type="entry name" value="AAA_lid_11"/>
    <property type="match status" value="1"/>
</dbReference>
<evidence type="ECO:0000256" key="5">
    <source>
        <dbReference type="ARBA" id="ARBA00022737"/>
    </source>
</evidence>
<dbReference type="Gene3D" id="3.10.490.20">
    <property type="match status" value="1"/>
</dbReference>
<evidence type="ECO:0000256" key="4">
    <source>
        <dbReference type="ARBA" id="ARBA00022701"/>
    </source>
</evidence>
<dbReference type="Gene3D" id="1.10.287.2620">
    <property type="match status" value="1"/>
</dbReference>
<dbReference type="FunFam" id="1.10.8.710:FF:000002">
    <property type="entry name" value="dynein heavy chain 17, axonemal"/>
    <property type="match status" value="1"/>
</dbReference>
<feature type="compositionally biased region" description="Basic and acidic residues" evidence="15">
    <location>
        <begin position="98"/>
        <end position="111"/>
    </location>
</feature>
<dbReference type="Gene3D" id="1.20.140.100">
    <property type="entry name" value="Dynein heavy chain, N-terminal domain 2"/>
    <property type="match status" value="1"/>
</dbReference>
<feature type="domain" description="AAA+ ATPase" evidence="16">
    <location>
        <begin position="2818"/>
        <end position="2932"/>
    </location>
</feature>
<dbReference type="Pfam" id="PF03028">
    <property type="entry name" value="Dynein_heavy"/>
    <property type="match status" value="1"/>
</dbReference>
<evidence type="ECO:0000256" key="2">
    <source>
        <dbReference type="ARBA" id="ARBA00008887"/>
    </source>
</evidence>
<evidence type="ECO:0000256" key="6">
    <source>
        <dbReference type="ARBA" id="ARBA00022741"/>
    </source>
</evidence>
<evidence type="ECO:0000256" key="13">
    <source>
        <dbReference type="ARBA" id="ARBA00023273"/>
    </source>
</evidence>
<dbReference type="InterPro" id="IPR013594">
    <property type="entry name" value="Dynein_heavy_tail"/>
</dbReference>
<keyword evidence="7" id="KW-0067">ATP-binding</keyword>
<keyword evidence="11" id="KW-0505">Motor protein</keyword>
<dbReference type="Pfam" id="PF12774">
    <property type="entry name" value="AAA_6"/>
    <property type="match status" value="1"/>
</dbReference>
<dbReference type="InterPro" id="IPR003593">
    <property type="entry name" value="AAA+_ATPase"/>
</dbReference>
<evidence type="ECO:0000256" key="15">
    <source>
        <dbReference type="SAM" id="MobiDB-lite"/>
    </source>
</evidence>
<keyword evidence="9 14" id="KW-0175">Coiled coil</keyword>
<feature type="coiled-coil region" evidence="14">
    <location>
        <begin position="3428"/>
        <end position="3455"/>
    </location>
</feature>
<dbReference type="Gene3D" id="1.10.8.710">
    <property type="match status" value="1"/>
</dbReference>
<feature type="domain" description="AAA+ ATPase" evidence="16">
    <location>
        <begin position="3171"/>
        <end position="3326"/>
    </location>
</feature>
<comment type="similarity">
    <text evidence="2">Belongs to the dynein heavy chain family.</text>
</comment>
<evidence type="ECO:0000256" key="12">
    <source>
        <dbReference type="ARBA" id="ARBA00023212"/>
    </source>
</evidence>
<keyword evidence="10" id="KW-0969">Cilium</keyword>
<feature type="domain" description="AAA+ ATPase" evidence="16">
    <location>
        <begin position="2461"/>
        <end position="2593"/>
    </location>
</feature>
<dbReference type="SMART" id="SM00382">
    <property type="entry name" value="AAA"/>
    <property type="match status" value="4"/>
</dbReference>
<dbReference type="Pfam" id="PF12777">
    <property type="entry name" value="MT"/>
    <property type="match status" value="1"/>
</dbReference>
<comment type="subcellular location">
    <subcellularLocation>
        <location evidence="1">Cytoplasm</location>
        <location evidence="1">Cytoskeleton</location>
        <location evidence="1">Cilium axoneme</location>
    </subcellularLocation>
</comment>
<dbReference type="GO" id="GO:0045505">
    <property type="term" value="F:dynein intermediate chain binding"/>
    <property type="evidence" value="ECO:0007669"/>
    <property type="project" value="InterPro"/>
</dbReference>
<dbReference type="InterPro" id="IPR042219">
    <property type="entry name" value="AAA_lid_11_sf"/>
</dbReference>
<dbReference type="Pfam" id="PF08393">
    <property type="entry name" value="DHC_N2"/>
    <property type="match status" value="1"/>
</dbReference>
<gene>
    <name evidence="17" type="ORF">FNF28_00725</name>
</gene>
<dbReference type="InterPro" id="IPR035699">
    <property type="entry name" value="AAA_6"/>
</dbReference>
<dbReference type="Gene3D" id="3.20.180.20">
    <property type="entry name" value="Dynein heavy chain, N-terminal domain 2"/>
    <property type="match status" value="1"/>
</dbReference>
<evidence type="ECO:0000256" key="10">
    <source>
        <dbReference type="ARBA" id="ARBA00023069"/>
    </source>
</evidence>
<dbReference type="GO" id="GO:0030286">
    <property type="term" value="C:dynein complex"/>
    <property type="evidence" value="ECO:0007669"/>
    <property type="project" value="UniProtKB-KW"/>
</dbReference>
<dbReference type="InterPro" id="IPR043157">
    <property type="entry name" value="Dynein_AAA1S"/>
</dbReference>
<dbReference type="Pfam" id="PF17857">
    <property type="entry name" value="AAA_lid_1"/>
    <property type="match status" value="1"/>
</dbReference>
<evidence type="ECO:0000256" key="7">
    <source>
        <dbReference type="ARBA" id="ARBA00022840"/>
    </source>
</evidence>
<evidence type="ECO:0000256" key="9">
    <source>
        <dbReference type="ARBA" id="ARBA00023054"/>
    </source>
</evidence>
<dbReference type="InterPro" id="IPR024317">
    <property type="entry name" value="Dynein_heavy_chain_D4_dom"/>
</dbReference>
<dbReference type="FunFam" id="1.20.58.1120:FF:000008">
    <property type="entry name" value="Dynein heavy chain 10, axonemal"/>
    <property type="match status" value="1"/>
</dbReference>
<evidence type="ECO:0000256" key="14">
    <source>
        <dbReference type="SAM" id="Coils"/>
    </source>
</evidence>
<feature type="domain" description="AAA+ ATPase" evidence="16">
    <location>
        <begin position="2176"/>
        <end position="2313"/>
    </location>
</feature>
<dbReference type="Gene3D" id="3.40.50.300">
    <property type="entry name" value="P-loop containing nucleotide triphosphate hydrolases"/>
    <property type="match status" value="5"/>
</dbReference>
<feature type="compositionally biased region" description="Acidic residues" evidence="15">
    <location>
        <begin position="129"/>
        <end position="138"/>
    </location>
</feature>
<dbReference type="Pfam" id="PF17852">
    <property type="entry name" value="Dynein_AAA_lid"/>
    <property type="match status" value="1"/>
</dbReference>
<dbReference type="InterPro" id="IPR041658">
    <property type="entry name" value="AAA_lid_11"/>
</dbReference>
<dbReference type="InterPro" id="IPR043160">
    <property type="entry name" value="Dynein_C_barrel"/>
</dbReference>
<dbReference type="FunFam" id="3.10.490.20:FF:000006">
    <property type="entry name" value="Dynein axonemal heavy chain 10"/>
    <property type="match status" value="1"/>
</dbReference>
<accession>A0A5A8E180</accession>
<evidence type="ECO:0000256" key="3">
    <source>
        <dbReference type="ARBA" id="ARBA00022490"/>
    </source>
</evidence>
<dbReference type="Gene3D" id="1.20.920.20">
    <property type="match status" value="1"/>
</dbReference>
<dbReference type="InterPro" id="IPR042222">
    <property type="entry name" value="Dynein_2_N"/>
</dbReference>
<keyword evidence="13" id="KW-0966">Cell projection</keyword>
<dbReference type="Pfam" id="PF12781">
    <property type="entry name" value="AAA_9"/>
    <property type="match status" value="1"/>
</dbReference>
<dbReference type="GO" id="GO:0007018">
    <property type="term" value="P:microtubule-based movement"/>
    <property type="evidence" value="ECO:0007669"/>
    <property type="project" value="InterPro"/>
</dbReference>
<dbReference type="FunFam" id="1.10.8.1220:FF:000001">
    <property type="entry name" value="Dynein axonemal heavy chain 5"/>
    <property type="match status" value="1"/>
</dbReference>
<dbReference type="InterPro" id="IPR041466">
    <property type="entry name" value="Dynein_AAA5_ext"/>
</dbReference>
<dbReference type="FunFam" id="1.20.1270.280:FF:000005">
    <property type="entry name" value="Dynein axonemal heavy chain 10"/>
    <property type="match status" value="1"/>
</dbReference>
<dbReference type="GO" id="GO:0005524">
    <property type="term" value="F:ATP binding"/>
    <property type="evidence" value="ECO:0007669"/>
    <property type="project" value="UniProtKB-KW"/>
</dbReference>
<keyword evidence="8" id="KW-0243">Dynein</keyword>
<dbReference type="Gene3D" id="1.10.8.720">
    <property type="entry name" value="Region D6 of dynein motor"/>
    <property type="match status" value="1"/>
</dbReference>
<dbReference type="PANTHER" id="PTHR22878:SF63">
    <property type="entry name" value="DYNEIN AXONEMAL HEAVY CHAIN 10"/>
    <property type="match status" value="1"/>
</dbReference>
<dbReference type="GO" id="GO:0005930">
    <property type="term" value="C:axoneme"/>
    <property type="evidence" value="ECO:0007669"/>
    <property type="project" value="UniProtKB-SubCell"/>
</dbReference>
<proteinExistence type="inferred from homology"/>
<evidence type="ECO:0000256" key="11">
    <source>
        <dbReference type="ARBA" id="ARBA00023175"/>
    </source>
</evidence>
<dbReference type="FunFam" id="3.40.50.300:FF:000153">
    <property type="entry name" value="Dynein axonemal heavy chain 1"/>
    <property type="match status" value="1"/>
</dbReference>
<sequence length="4850" mass="538932">MAVSWLRGVVAAFLDTEDSAFDAMSAERAVVGAGGSALDAFVSDSVAGTALLVFAHETLVEEPEEVVVRREVPVTPPPAKDADQADADGASALEGDEGAERKTSEDGKEADASSPVGSDAGSDAAAGDGDGDDDDDDGSGGAGSSAPPATRFIEERVTQMRTVRRHVVGASLGAMPAGLDTPAVCFVKVVDGPLAPPESSAEELDDAMADVVEFSLMQPDILSSLDLVLREVYIPVLDPLMGGRSAAETADNQSEDFRSVVSGMPGAVGGGGMLGGGASVSGGSVLGGGMSRGPRSAANRSVFGGGHGSVSGSGGASVFGGHGGTSRITSGSGSIIGSTAMGVGPPPEPAVPEPSESEAGVELVADSVKGDFRSAMQRFRGQVSHAIKTVAEDVHIEVPDADVEDIAASAADDETRAILTEAMLTWQDVIQQTIESLRLAGRGKGPMGEVEYWRRRSATLSALFEQLASPQVTQILKVLEYADVQQLAGFKEAFLSLDKANTVAAENFKYLETLERHFRTLGSGSLQAVNDTLSPMLNSLRMVWNISRNYNTEETMEPLMRRIAGEILERVAAEVAPRTILNRAEITATLPTLDLAFTILTGWRDTYHEVRQQIEDEGGQRWEFSKPRLFDRTQHLAHYVTDLADVVRTIDSFASFFASPELADVTTDQTKIRDVRRRVRKLKLVFTKHNHRVYDDASAKRWQEAMDRFRHEVRAIERSTTSFIDHAFTRLRSAEAAFDLLKKLRGMGGMRDAIQRTLRSKDANVLSKARAELAASSRLFQAQKLDPPVYKNYPPVAGAIAWAHALYLRQKRTVLRFRGVEGLLSGPDGQVFKREYLAFARAADQYIKALYAAWCTRVNAVATDFLRQPILGPALRPEPLMPADILVPGAATGPHGPAVIAAAAAAAATSLMAPGPGVDVDAMRMPPPPLIVNFSSELNTVIREAKLLDRLGFEIPEAALNVTLQESTFHDTVARLREMLHRYHAAVDDLKPIECQLLQRKLAELRSAIRPGFSPLNWNSLHIAAYIEDVGKRLTEFSNTLLQVRKSADNLEDTCTEIGQAVLVREEDLRDAGATEVSELHEIIERRGQQRLDDLVAKHRSVQPVLEQIEGQVAQTATRTSPLLGEYYRYWERRFHNAITRMTIASIINFQMLLNVDVMGHRVLRPPRISHGGAGMDDADVDDMDGPDGEGAVLSGAMLIPAAPGGGAEFAASLPAAMIRAPGDESAVKEVGRPPLVLMHVTHARPKLVLKPDIYNISKHIRRCMDFLCCAPKAFSRWLHGTCIEARPEAVQGMTPPDFSHYMDMKSNKQIISIMMDMDPLVLSMLTEIRDFIGRWEEFGIADGLWKERKPSSFDRMVDRGFPITYFDAKLNTYSRLADKAEDMPSMRDVGFIRTDCSDVSRAHADQARHLVKKYAAVLLKGAQRRMAALQEQWDELVGQLDERPQDLDALKQTLGVISRIRSLKLDTELACDDVLERFRVLDKFSEHVEVPASDRETALALRERWQRVVDAALTKNARLEPIKARFMTVTKGDATAFALETEAALATFTESGPASGVSLEAGLELLEAAKRQLAELGARRDTISQAEMLFGLDVTRYPALGTLSDELERVSFLYDIVTDHYAFVEANSSTLWAALDSTALERGADEMHVRARKVPDDYKTGSTAALAEAVFKEVSSFKASIPLIVKLKNDAMQERHWKKLMKATGISFSMNPSTFTLGALFDMNLASKEDKIDLIVLEAMGEAKIDKDLKAVAEFWGATSFSVGRFSKDGAFRGFVLQPADEIKVALEDDMLKLQTIQGNRFVGHFVGAVREWGRSLQTVSDCIDVWFQVQQKWQYLEGIFVGNEDIKVQLPSEAKRFAAIDKEFKGVMSETEKEPNVVYACTKAEEDRFGTLTDLGARLDACQKSLTEYLDSKRNAFPRFFFLSDDDLLAVLGSSSAKGIEEHLKSLYNAVTRLRFAHGNRLITGMESKKGEGFAFRSPAAVEGAVEDWMNVVDGRMHEALHRIIKEGVYHYAHSERNSWVKEQLGMVTTVGSQIWWTWETEDTFRRVAEGDKYAMKRYAAKQTAQLMDLVSMTRMDITSEVRSKVGTLLIVDVHARDIIDHFVRDSILDAREFAWESQLRFYWDKDVDDIRVRQCTGEFEFGFDYMGLLGRLVITPLTDRCYMTLTQALTFKLGGSPAGPAGTGKTETVKDLAKNLALPCFVINCGEGLDYKAMGSTFSGLAQVGAWGCFDEFNRINIEVLSVVSAQLKSIQNALLYGKETADIMVGDPIRVNSRVGVFITMNPGYAGRTELPDNLKALFRPVTMIVPDLLQICEIMLFSEGFTTARDLAKKMTTLYKLASEQLSKQFHYDFGLRALKSVLVMAGSLKREYADMSEEMVLMRSLRDSNMPKFVYDDVPLFAGLIEDLFPGLDCPRVAYPELKREATAALEARTMHHDDEAVFQLQVDKVIQLYEVMLVRHTTMVVGPTGGGKTVVIETLAKASEPAFNRRVVTFTLNPKAQTVNELYGIMDPITRDWKNGVLSNIFRDCNRSLPPGKENEVRWIILDGDVDAEWVENMNSVMDDNKLLTLPNGERLQLMDHCKIIIEVFDLQYASPATISRCGMTYVDPKNLRFRPYFWRWATLRAEGPPRRDAERDDLMALFDHYVPRCIEYVLEGDQGDDTGDVVEPLRQVVPITELNMVHQLCSLLDAILPAGAAQDGSGSAADADAEDGEATHDYEVLEGVFVYSLVWSVGAALEGPQRRTFTEMLIKHATTALPDNPFDFFYDVPSRAWVAWEKRVPAYEPPAPFEFSKVLVPTTDSVMYTEFLRRTTAVDRPVLFVGESGTAKTVTVETYLRRLDPGRFLTLTINFSSRTTSMDVQANIQANVDKRSGKSYGPPVGKRLMVFVDDLNMPRVDKYGTQQPIALLHFLVGRGCMYDREKDLEQRTFMDLSYFAAMGPPGGGRNPVDPRFVSLFNVFNLTPPTGEVLQHIYGSIITKFAEPFAEGVRSAAAGVTRATLRLYSNIVERLPPTPAKFHYIFNLRDLGRVYEGLCLATPETVTASAQFVRLWCNEVTRVFMDRLVSPEDVDVVSGLMAEVTRSSFGADADVALATPRVFGDFGGAVARIVEGREDLRLYEDLGGYDAVADTLNRVLVEYNEVNKAMNLVLFRMALEHLTRILRIIKVARGNAMLIGVGGSGKQSLTRLAAFTAGHGLFEISLSRGYGEKDFREDLKDLYKQLGAGHVVFLFTDAHVVEEGFLELINNMLTTGMVPALYEPEERDSVASVVREEVESAGLPASSANLWSFFVERCRSNLHLVLAMSPSGDTLRRRCRNFPGLVSSTIIDWFFAWPEDALGRVAEANLTGVEALSGTHKDAVKAHMVRVHQSVVEASSRFEQELRRHNYVTPKNYLDFIENYKSQMGTGRLKLRQRSERLNSGLTKLNEAAATVATMQAKLEVAQKEVAEQSVKVATLMKSISESSALATEQQEDARVKDEELQEDNKRIEVAAAEANAKLDLAMPALEAATAALAVLDKDKINEVKVYKNPQPMIKLTLFCVYAFKPTGTEGKEPDWKSCQAMMGNSQFLRSLQEYDKSRISKHMISMCNRHIREGKLEAAAVNSMSTAAGSLMKWVEAMINYKKVADDVDPLKARVKSMEEQKERAEEQLEEVRDKLALLESQLAEFQAEFELRNGEKQHLEQEAERMEQQLDAANRLIKGLGSEKGRWSEELHRLAEKETRLVGDCCLSAGFLSYLGAFTFEFRKTLLDDVWLPGIAELGLPLTTPFDLVDFMVTDAEVQRWVGEGLPADSHSVMNGILTTRASRFPLCIDPQQQAVGWISRRETGLKKATFLDSDFMRHLEMAVQYGQPFLFESVDEELDPMIDPILEQNTFKEGAQTMIKLGDKAIEWSDDFRLYLTSKLANPHYSPEVMGKTMIINYSVTMQGLENQLLNEVVEHERPDLAAQFKSLVDQMSANTVKLNGLEEQLLRLLSSAKGNILDNTELISTLEDAKAQSIDIQHQLTEAAKTKERIDKTRLQYQPAAKRGSILFFAMAGLSTIMKMYEISLDSFRGVFQRSLRAAAQDAKVSARLANMVAEMTSQVYDYTCTGIFERHKLMFSFQLTIMVLEGEGSLDRSLLDFFLKGDTGLAAPTEPPPADWITDAGWKDLIKLDSLGAEYEGIIAGLRANMDDWKAWYDLERPEAAELPGGASDGMDKFQRLLVYRCLRPDRVYNGVKDFVVDVMGSKYVQPPVIDYERIFAQSAPASPVVFVLSPGADPQSDIQALGIEKGFPPPTKFHFLALGQGQAPKAEAMLELGAAKGYWVLLQNCHLLTSWLQRLEKWLQENTTPHEDFRLWLTTDPTDKFPLGILQRSLKVVTEPPDGLMLNMRSLFAKMTEPELEDCPHSAYKPLVYGLCFLHAVVLERRKYGKIGWNVSYDFNESDFKVSRQLLGLYLTKAFDNGDEMLPWGSLKYLIGDAMYGGRVSDDFDRRVLVTYLNEYMGDFLFDDSQQFYFSREGHDYTLPMDGSLEEYRTRVEELPLVNGPAVFGLHPNAEIGYFMQASKDLWRNLIDLQPRSAGGGEGVSRESVIQSTIDDVQGKVPEQEDILNIKKRFTLEGATPTPTQIVLLQELERWNILVATIDSSLADLSRALKGEIGMSDELEALAEALFNGFLPAMWAAKAPKTEKPLGSWIQHFEDRLSQYRDWVGGGQPPVMWLSGLHIPESFLTALVQMTCRRKHWPLDKSTLFTMVTEHLEADTIPHALEDGCYVRGLYLEGAGWDLERSVLKRQDPKVLVTELPILQVIPIEAAKLKLHGTFRAPVYVTQSRRNAMGVGLVFEADLATDEHPSLWVLQGVALALNTDQ</sequence>
<dbReference type="InterPro" id="IPR026983">
    <property type="entry name" value="DHC"/>
</dbReference>
<protein>
    <recommendedName>
        <fullName evidence="16">AAA+ ATPase domain-containing protein</fullName>
    </recommendedName>
</protein>
<dbReference type="FunFam" id="1.10.8.720:FF:000005">
    <property type="entry name" value="Dynein axonemal heavy chain 10"/>
    <property type="match status" value="1"/>
</dbReference>
<dbReference type="FunFam" id="3.40.50.300:FF:002141">
    <property type="entry name" value="Dynein heavy chain"/>
    <property type="match status" value="1"/>
</dbReference>
<dbReference type="GO" id="GO:0051959">
    <property type="term" value="F:dynein light intermediate chain binding"/>
    <property type="evidence" value="ECO:0007669"/>
    <property type="project" value="InterPro"/>
</dbReference>
<dbReference type="InterPro" id="IPR027417">
    <property type="entry name" value="P-loop_NTPase"/>
</dbReference>
<feature type="compositionally biased region" description="Low complexity" evidence="15">
    <location>
        <begin position="112"/>
        <end position="127"/>
    </location>
</feature>
<dbReference type="Gene3D" id="1.20.1270.280">
    <property type="match status" value="1"/>
</dbReference>
<dbReference type="FunFam" id="1.20.920.30:FF:000002">
    <property type="entry name" value="Dynein axonemal heavy chain 3"/>
    <property type="match status" value="1"/>
</dbReference>
<dbReference type="FunFam" id="3.40.50.300:FF:000063">
    <property type="entry name" value="dynein heavy chain 6, axonemal"/>
    <property type="match status" value="1"/>
</dbReference>
<name>A0A5A8E180_CAFRO</name>
<feature type="coiled-coil region" evidence="14">
    <location>
        <begin position="1560"/>
        <end position="1587"/>
    </location>
</feature>
<dbReference type="Gene3D" id="1.20.58.1120">
    <property type="match status" value="1"/>
</dbReference>
<dbReference type="Gene3D" id="1.10.8.1220">
    <property type="match status" value="1"/>
</dbReference>
<dbReference type="FunFam" id="1.20.140.100:FF:000001">
    <property type="entry name" value="dynein heavy chain 17, axonemal"/>
    <property type="match status" value="1"/>
</dbReference>
<feature type="region of interest" description="Disordered" evidence="15">
    <location>
        <begin position="67"/>
        <end position="153"/>
    </location>
</feature>
<keyword evidence="12" id="KW-0206">Cytoskeleton</keyword>
<evidence type="ECO:0000256" key="1">
    <source>
        <dbReference type="ARBA" id="ARBA00004430"/>
    </source>
</evidence>
<dbReference type="FunFam" id="1.20.920.20:FF:000001">
    <property type="entry name" value="dynein heavy chain 2, axonemal"/>
    <property type="match status" value="1"/>
</dbReference>
<dbReference type="Pfam" id="PF08385">
    <property type="entry name" value="DHC_N1"/>
    <property type="match status" value="1"/>
</dbReference>
<dbReference type="InterPro" id="IPR004273">
    <property type="entry name" value="Dynein_heavy_D6_P-loop"/>
</dbReference>
<dbReference type="Gene3D" id="6.10.140.1060">
    <property type="match status" value="1"/>
</dbReference>
<comment type="caution">
    <text evidence="17">The sequence shown here is derived from an EMBL/GenBank/DDBJ whole genome shotgun (WGS) entry which is preliminary data.</text>
</comment>
<evidence type="ECO:0000256" key="8">
    <source>
        <dbReference type="ARBA" id="ARBA00023017"/>
    </source>
</evidence>
<reference evidence="17 18" key="1">
    <citation type="submission" date="2019-07" db="EMBL/GenBank/DDBJ databases">
        <title>Genomes of Cafeteria roenbergensis.</title>
        <authorList>
            <person name="Fischer M.G."/>
            <person name="Hackl T."/>
            <person name="Roman M."/>
        </authorList>
    </citation>
    <scope>NUCLEOTIDE SEQUENCE [LARGE SCALE GENOMIC DNA]</scope>
    <source>
        <strain evidence="17 18">RCC970-E3</strain>
    </source>
</reference>
<dbReference type="Proteomes" id="UP000324907">
    <property type="component" value="Unassembled WGS sequence"/>
</dbReference>
<dbReference type="FunFam" id="3.40.50.300:FF:000049">
    <property type="entry name" value="Dynein, axonemal, heavy chain 5"/>
    <property type="match status" value="1"/>
</dbReference>
<dbReference type="InterPro" id="IPR035706">
    <property type="entry name" value="AAA_9"/>
</dbReference>
<dbReference type="InterPro" id="IPR041589">
    <property type="entry name" value="DNAH3_AAA_lid_1"/>
</dbReference>
<dbReference type="Gene3D" id="1.10.472.130">
    <property type="match status" value="1"/>
</dbReference>
<organism evidence="17 18">
    <name type="scientific">Cafeteria roenbergensis</name>
    <name type="common">Marine flagellate</name>
    <dbReference type="NCBI Taxonomy" id="33653"/>
    <lineage>
        <taxon>Eukaryota</taxon>
        <taxon>Sar</taxon>
        <taxon>Stramenopiles</taxon>
        <taxon>Bigyra</taxon>
        <taxon>Opalozoa</taxon>
        <taxon>Bicosoecida</taxon>
        <taxon>Cafeteriaceae</taxon>
        <taxon>Cafeteria</taxon>
    </lineage>
</organism>
<keyword evidence="3" id="KW-0963">Cytoplasm</keyword>
<evidence type="ECO:0000259" key="16">
    <source>
        <dbReference type="SMART" id="SM00382"/>
    </source>
</evidence>
<dbReference type="InterPro" id="IPR024743">
    <property type="entry name" value="Dynein_HC_stalk"/>
</dbReference>
<evidence type="ECO:0000313" key="18">
    <source>
        <dbReference type="Proteomes" id="UP000324907"/>
    </source>
</evidence>
<dbReference type="EMBL" id="VLTL01000006">
    <property type="protein sequence ID" value="KAA0171515.1"/>
    <property type="molecule type" value="Genomic_DNA"/>
</dbReference>
<dbReference type="InterPro" id="IPR042228">
    <property type="entry name" value="Dynein_linker_3"/>
</dbReference>
<dbReference type="FunFam" id="1.10.287.2620:FF:000001">
    <property type="entry name" value="Cytoplasmic dynein heavy chain 1"/>
    <property type="match status" value="1"/>
</dbReference>
<feature type="coiled-coil region" evidence="14">
    <location>
        <begin position="3632"/>
        <end position="3708"/>
    </location>
</feature>
<keyword evidence="4" id="KW-0493">Microtubule</keyword>
<dbReference type="Pfam" id="PF18199">
    <property type="entry name" value="Dynein_C"/>
    <property type="match status" value="1"/>
</dbReference>